<dbReference type="EMBL" id="JAWRVI010000053">
    <property type="protein sequence ID" value="KAK4084114.1"/>
    <property type="molecule type" value="Genomic_DNA"/>
</dbReference>
<dbReference type="PROSITE" id="PS51419">
    <property type="entry name" value="RAB"/>
    <property type="match status" value="1"/>
</dbReference>
<evidence type="ECO:0000313" key="5">
    <source>
        <dbReference type="EMBL" id="KAK4084114.1"/>
    </source>
</evidence>
<dbReference type="SMART" id="SM00175">
    <property type="entry name" value="RAB"/>
    <property type="match status" value="1"/>
</dbReference>
<feature type="compositionally biased region" description="Low complexity" evidence="4">
    <location>
        <begin position="309"/>
        <end position="320"/>
    </location>
</feature>
<protein>
    <recommendedName>
        <fullName evidence="7">RacA</fullName>
    </recommendedName>
</protein>
<gene>
    <name evidence="5" type="ORF">Purlil1_10458</name>
</gene>
<keyword evidence="2" id="KW-0547">Nucleotide-binding</keyword>
<dbReference type="InterPro" id="IPR001806">
    <property type="entry name" value="Small_GTPase"/>
</dbReference>
<sequence>MPRGAGLAGTHAGSGRRHFSRDGRVVTRTRTGAPRAQNEADGDGGKCRACGGVVGMQYQGTMDKALCSTTISQSSSCVQGSRLASLLTGVSRCAAPGRGSGLEDAWNRKYPARTSVAPPTEIKCHNHHHHHHHPPPTRNRLGASVVVASCRGLSAKMCMRLSTHVLDGSALFTSLCMPWLASARARHIGGGHKLEASSTRGALRARAHHRLRLAIMRSNALHRRTGAALAHPCAADKKRAESPGARQATYQPGSARKLPSGRSADELASNPWAQSTSQVSAARAWLTAVFQAPQAHPNRWKGSPACLISGGSTSASPTSPRLSAPVSLTSGRRPGLASSIAWLLLLPRRPSSVPLLETHTTSTSNHRHTSTPGAPHDRHFARWPAQLIHHCPRPRHQSRINTTIERASRLLVAAARSQLVNSASHLLARPSPLPADLLPSVTRNAKLDALAREQHRNHGPARLCRNRRRCRRQGQSAAILAHSDLGRPVSTDASLDMPAHLIHDQRLSRRIHSHSVGPLSTPLLVVLLANVGRATSSFDNYSASVMVDGKPISLGLWDTAGQEDYDRLRPLSYPQTDVFLICFSIVSPPSFDNVKAKWYPEIDHHAPNIPIILVGTKLDLREDAATLDSLRQKRMEPVSYEQALVCAREIKAYKYLECSALTQRNLKSVFDEAIRAVLNPRPQPSKSKKSKCSIL</sequence>
<feature type="region of interest" description="Disordered" evidence="4">
    <location>
        <begin position="296"/>
        <end position="330"/>
    </location>
</feature>
<accession>A0ABR0BMJ4</accession>
<dbReference type="SMART" id="SM00174">
    <property type="entry name" value="RHO"/>
    <property type="match status" value="1"/>
</dbReference>
<keyword evidence="3" id="KW-0342">GTP-binding</keyword>
<evidence type="ECO:0000256" key="2">
    <source>
        <dbReference type="ARBA" id="ARBA00022741"/>
    </source>
</evidence>
<dbReference type="PROSITE" id="PS51420">
    <property type="entry name" value="RHO"/>
    <property type="match status" value="1"/>
</dbReference>
<evidence type="ECO:0000256" key="3">
    <source>
        <dbReference type="ARBA" id="ARBA00023134"/>
    </source>
</evidence>
<dbReference type="PANTHER" id="PTHR24072">
    <property type="entry name" value="RHO FAMILY GTPASE"/>
    <property type="match status" value="1"/>
</dbReference>
<dbReference type="Gene3D" id="3.40.50.300">
    <property type="entry name" value="P-loop containing nucleotide triphosphate hydrolases"/>
    <property type="match status" value="1"/>
</dbReference>
<evidence type="ECO:0008006" key="7">
    <source>
        <dbReference type="Google" id="ProtNLM"/>
    </source>
</evidence>
<evidence type="ECO:0000256" key="1">
    <source>
        <dbReference type="ARBA" id="ARBA00022481"/>
    </source>
</evidence>
<dbReference type="InterPro" id="IPR003578">
    <property type="entry name" value="Small_GTPase_Rho"/>
</dbReference>
<dbReference type="NCBIfam" id="TIGR00231">
    <property type="entry name" value="small_GTP"/>
    <property type="match status" value="1"/>
</dbReference>
<dbReference type="PRINTS" id="PR00449">
    <property type="entry name" value="RASTRNSFRMNG"/>
</dbReference>
<organism evidence="5 6">
    <name type="scientific">Purpureocillium lilacinum</name>
    <name type="common">Paecilomyces lilacinus</name>
    <dbReference type="NCBI Taxonomy" id="33203"/>
    <lineage>
        <taxon>Eukaryota</taxon>
        <taxon>Fungi</taxon>
        <taxon>Dikarya</taxon>
        <taxon>Ascomycota</taxon>
        <taxon>Pezizomycotina</taxon>
        <taxon>Sordariomycetes</taxon>
        <taxon>Hypocreomycetidae</taxon>
        <taxon>Hypocreales</taxon>
        <taxon>Ophiocordycipitaceae</taxon>
        <taxon>Purpureocillium</taxon>
    </lineage>
</organism>
<dbReference type="SMART" id="SM00173">
    <property type="entry name" value="RAS"/>
    <property type="match status" value="1"/>
</dbReference>
<comment type="caution">
    <text evidence="5">The sequence shown here is derived from an EMBL/GenBank/DDBJ whole genome shotgun (WGS) entry which is preliminary data.</text>
</comment>
<feature type="region of interest" description="Disordered" evidence="4">
    <location>
        <begin position="228"/>
        <end position="272"/>
    </location>
</feature>
<dbReference type="Pfam" id="PF00071">
    <property type="entry name" value="Ras"/>
    <property type="match status" value="1"/>
</dbReference>
<keyword evidence="6" id="KW-1185">Reference proteome</keyword>
<proteinExistence type="predicted"/>
<dbReference type="PROSITE" id="PS51421">
    <property type="entry name" value="RAS"/>
    <property type="match status" value="1"/>
</dbReference>
<feature type="region of interest" description="Disordered" evidence="4">
    <location>
        <begin position="356"/>
        <end position="375"/>
    </location>
</feature>
<evidence type="ECO:0000256" key="4">
    <source>
        <dbReference type="SAM" id="MobiDB-lite"/>
    </source>
</evidence>
<dbReference type="InterPro" id="IPR005225">
    <property type="entry name" value="Small_GTP-bd"/>
</dbReference>
<reference evidence="5 6" key="1">
    <citation type="journal article" date="2024" name="Microbiol. Resour. Announc.">
        <title>Genome annotations for the ascomycete fungi Trichoderma harzianum, Trichoderma aggressivum, and Purpureocillium lilacinum.</title>
        <authorList>
            <person name="Beijen E.P.W."/>
            <person name="Ohm R.A."/>
        </authorList>
    </citation>
    <scope>NUCLEOTIDE SEQUENCE [LARGE SCALE GENOMIC DNA]</scope>
    <source>
        <strain evidence="5 6">CBS 150709</strain>
    </source>
</reference>
<keyword evidence="1" id="KW-0488">Methylation</keyword>
<evidence type="ECO:0000313" key="6">
    <source>
        <dbReference type="Proteomes" id="UP001287286"/>
    </source>
</evidence>
<dbReference type="InterPro" id="IPR027417">
    <property type="entry name" value="P-loop_NTPase"/>
</dbReference>
<dbReference type="SUPFAM" id="SSF52540">
    <property type="entry name" value="P-loop containing nucleoside triphosphate hydrolases"/>
    <property type="match status" value="1"/>
</dbReference>
<feature type="region of interest" description="Disordered" evidence="4">
    <location>
        <begin position="1"/>
        <end position="44"/>
    </location>
</feature>
<name>A0ABR0BMJ4_PURLI</name>
<dbReference type="Proteomes" id="UP001287286">
    <property type="component" value="Unassembled WGS sequence"/>
</dbReference>